<dbReference type="OrthoDB" id="10255964at2759"/>
<evidence type="ECO:0000313" key="4">
    <source>
        <dbReference type="EMBL" id="KJE89378.1"/>
    </source>
</evidence>
<dbReference type="Proteomes" id="UP000008743">
    <property type="component" value="Unassembled WGS sequence"/>
</dbReference>
<gene>
    <name evidence="4" type="ORF">CAOG_000861</name>
</gene>
<dbReference type="RefSeq" id="XP_004365732.1">
    <property type="nucleotide sequence ID" value="XM_004365675.2"/>
</dbReference>
<proteinExistence type="predicted"/>
<dbReference type="AlphaFoldDB" id="A0A0D2WJ91"/>
<dbReference type="GO" id="GO:0035091">
    <property type="term" value="F:phosphatidylinositol binding"/>
    <property type="evidence" value="ECO:0007669"/>
    <property type="project" value="InterPro"/>
</dbReference>
<evidence type="ECO:0000313" key="5">
    <source>
        <dbReference type="Proteomes" id="UP000008743"/>
    </source>
</evidence>
<keyword evidence="1" id="KW-0677">Repeat</keyword>
<name>A0A0D2WJ91_CAPO3</name>
<keyword evidence="5" id="KW-1185">Reference proteome</keyword>
<dbReference type="SMART" id="SM00312">
    <property type="entry name" value="PX"/>
    <property type="match status" value="1"/>
</dbReference>
<dbReference type="SUPFAM" id="SSF64268">
    <property type="entry name" value="PX domain"/>
    <property type="match status" value="1"/>
</dbReference>
<dbReference type="Pfam" id="PF00787">
    <property type="entry name" value="PX"/>
    <property type="match status" value="1"/>
</dbReference>
<dbReference type="GO" id="GO:0005737">
    <property type="term" value="C:cytoplasm"/>
    <property type="evidence" value="ECO:0007669"/>
    <property type="project" value="TreeGrafter"/>
</dbReference>
<dbReference type="EMBL" id="KE346360">
    <property type="protein sequence ID" value="KJE89378.1"/>
    <property type="molecule type" value="Genomic_DNA"/>
</dbReference>
<evidence type="ECO:0000256" key="1">
    <source>
        <dbReference type="ARBA" id="ARBA00022737"/>
    </source>
</evidence>
<evidence type="ECO:0000259" key="3">
    <source>
        <dbReference type="PROSITE" id="PS50195"/>
    </source>
</evidence>
<dbReference type="Gene3D" id="3.30.1520.10">
    <property type="entry name" value="Phox-like domain"/>
    <property type="match status" value="1"/>
</dbReference>
<dbReference type="InterPro" id="IPR036871">
    <property type="entry name" value="PX_dom_sf"/>
</dbReference>
<dbReference type="PhylomeDB" id="A0A0D2WJ91"/>
<feature type="domain" description="PX" evidence="3">
    <location>
        <begin position="1"/>
        <end position="129"/>
    </location>
</feature>
<dbReference type="eggNOG" id="KOG4773">
    <property type="taxonomic scope" value="Eukaryota"/>
</dbReference>
<dbReference type="PROSITE" id="PS50195">
    <property type="entry name" value="PX"/>
    <property type="match status" value="1"/>
</dbReference>
<sequence length="215" mass="23177">MSTQAPVLSLAKIASAEQWTKPTKRWMFVIELVWSNNTATVIYRDYDAFFDFQCNLLDKFPTEAGSVKGTTRSIPYLPGKVLFNANSKAVAEKRVEELNEYIEKLLKLPSALLDDTLTRQFFAQQAHDQTPAQGAAAAVIGDTGSSSPGSVGALSVSGSRSSLDTAVPRTGSGSRLFSRKRDSKLSAASAPAVEEVEMTDNPLTRPATTAEAVEN</sequence>
<dbReference type="InterPro" id="IPR001683">
    <property type="entry name" value="PX_dom"/>
</dbReference>
<feature type="region of interest" description="Disordered" evidence="2">
    <location>
        <begin position="149"/>
        <end position="215"/>
    </location>
</feature>
<protein>
    <recommendedName>
        <fullName evidence="3">PX domain-containing protein</fullName>
    </recommendedName>
</protein>
<dbReference type="PANTHER" id="PTHR15706">
    <property type="entry name" value="SH3 MULTIPLE DOMAIN"/>
    <property type="match status" value="1"/>
</dbReference>
<dbReference type="STRING" id="595528.A0A0D2WJ91"/>
<evidence type="ECO:0000256" key="2">
    <source>
        <dbReference type="SAM" id="MobiDB-lite"/>
    </source>
</evidence>
<dbReference type="PANTHER" id="PTHR15706:SF2">
    <property type="entry name" value="SH3 AND PX DOMAIN-CONTAINING PROTEIN 2A"/>
    <property type="match status" value="1"/>
</dbReference>
<accession>A0A0D2WJ91</accession>
<dbReference type="InParanoid" id="A0A0D2WJ91"/>
<dbReference type="InterPro" id="IPR051228">
    <property type="entry name" value="NADPH_Oxidase/PX-Domain"/>
</dbReference>
<organism evidence="4 5">
    <name type="scientific">Capsaspora owczarzaki (strain ATCC 30864)</name>
    <dbReference type="NCBI Taxonomy" id="595528"/>
    <lineage>
        <taxon>Eukaryota</taxon>
        <taxon>Filasterea</taxon>
        <taxon>Capsaspora</taxon>
    </lineage>
</organism>
<reference evidence="5" key="1">
    <citation type="submission" date="2011-02" db="EMBL/GenBank/DDBJ databases">
        <title>The Genome Sequence of Capsaspora owczarzaki ATCC 30864.</title>
        <authorList>
            <person name="Russ C."/>
            <person name="Cuomo C."/>
            <person name="Burger G."/>
            <person name="Gray M.W."/>
            <person name="Holland P.W.H."/>
            <person name="King N."/>
            <person name="Lang F.B.F."/>
            <person name="Roger A.J."/>
            <person name="Ruiz-Trillo I."/>
            <person name="Young S.K."/>
            <person name="Zeng Q."/>
            <person name="Gargeya S."/>
            <person name="Alvarado L."/>
            <person name="Berlin A."/>
            <person name="Chapman S.B."/>
            <person name="Chen Z."/>
            <person name="Freedman E."/>
            <person name="Gellesch M."/>
            <person name="Goldberg J."/>
            <person name="Griggs A."/>
            <person name="Gujja S."/>
            <person name="Heilman E."/>
            <person name="Heiman D."/>
            <person name="Howarth C."/>
            <person name="Mehta T."/>
            <person name="Neiman D."/>
            <person name="Pearson M."/>
            <person name="Roberts A."/>
            <person name="Saif S."/>
            <person name="Shea T."/>
            <person name="Shenoy N."/>
            <person name="Sisk P."/>
            <person name="Stolte C."/>
            <person name="Sykes S."/>
            <person name="White J."/>
            <person name="Yandava C."/>
            <person name="Haas B."/>
            <person name="Nusbaum C."/>
            <person name="Birren B."/>
        </authorList>
    </citation>
    <scope>NUCLEOTIDE SEQUENCE</scope>
    <source>
        <strain evidence="5">ATCC 30864</strain>
    </source>
</reference>